<comment type="similarity">
    <text evidence="1">Belongs to the pirin family.</text>
</comment>
<dbReference type="EMBL" id="UINC01109738">
    <property type="protein sequence ID" value="SVC76759.1"/>
    <property type="molecule type" value="Genomic_DNA"/>
</dbReference>
<sequence>MRKVLEIKECMKTFEGDGIPVTRAFPVPAMRECDPFLLFDHFGPIHYKPGGATGVPAHPHCGFEAITYLLGGEVEHKDSWGGQAAIETGDIQWMTTGSGLIHSELVTDKFKKSGGIMQGLQIWVNLPKKDKQVKPWYQHIKKDDIPIIKENENLEIKVLVGEVKGVKSTVQTYSPVSIFDVQFLAPGEIDLDISKDQMTMVYIIEGELQFSDENKIASKGQMVYFDQSSDEINLTSISTNGSYLVLAGKPLNEPIVRYGPFVASTVGEMKQVML</sequence>
<dbReference type="InterPro" id="IPR014710">
    <property type="entry name" value="RmlC-like_jellyroll"/>
</dbReference>
<dbReference type="InterPro" id="IPR008778">
    <property type="entry name" value="Pirin_C_dom"/>
</dbReference>
<evidence type="ECO:0000313" key="4">
    <source>
        <dbReference type="EMBL" id="SVC76759.1"/>
    </source>
</evidence>
<dbReference type="InterPro" id="IPR003829">
    <property type="entry name" value="Pirin_N_dom"/>
</dbReference>
<evidence type="ECO:0008006" key="5">
    <source>
        <dbReference type="Google" id="ProtNLM"/>
    </source>
</evidence>
<dbReference type="Pfam" id="PF02678">
    <property type="entry name" value="Pirin"/>
    <property type="match status" value="1"/>
</dbReference>
<dbReference type="AlphaFoldDB" id="A0A382PTV9"/>
<dbReference type="PIRSF" id="PIRSF006232">
    <property type="entry name" value="Pirin"/>
    <property type="match status" value="1"/>
</dbReference>
<evidence type="ECO:0000259" key="2">
    <source>
        <dbReference type="Pfam" id="PF02678"/>
    </source>
</evidence>
<organism evidence="4">
    <name type="scientific">marine metagenome</name>
    <dbReference type="NCBI Taxonomy" id="408172"/>
    <lineage>
        <taxon>unclassified sequences</taxon>
        <taxon>metagenomes</taxon>
        <taxon>ecological metagenomes</taxon>
    </lineage>
</organism>
<feature type="non-terminal residue" evidence="4">
    <location>
        <position position="274"/>
    </location>
</feature>
<dbReference type="InterPro" id="IPR011051">
    <property type="entry name" value="RmlC_Cupin_sf"/>
</dbReference>
<dbReference type="CDD" id="cd02909">
    <property type="entry name" value="cupin_pirin_N"/>
    <property type="match status" value="1"/>
</dbReference>
<protein>
    <recommendedName>
        <fullName evidence="5">Pirin N-terminal domain-containing protein</fullName>
    </recommendedName>
</protein>
<dbReference type="PANTHER" id="PTHR13903:SF8">
    <property type="entry name" value="PIRIN"/>
    <property type="match status" value="1"/>
</dbReference>
<evidence type="ECO:0000256" key="1">
    <source>
        <dbReference type="ARBA" id="ARBA00008416"/>
    </source>
</evidence>
<dbReference type="PANTHER" id="PTHR13903">
    <property type="entry name" value="PIRIN-RELATED"/>
    <property type="match status" value="1"/>
</dbReference>
<feature type="domain" description="Pirin N-terminal" evidence="2">
    <location>
        <begin position="21"/>
        <end position="124"/>
    </location>
</feature>
<dbReference type="SUPFAM" id="SSF51182">
    <property type="entry name" value="RmlC-like cupins"/>
    <property type="match status" value="1"/>
</dbReference>
<name>A0A382PTV9_9ZZZZ</name>
<feature type="domain" description="Pirin C-terminal" evidence="3">
    <location>
        <begin position="179"/>
        <end position="272"/>
    </location>
</feature>
<feature type="non-terminal residue" evidence="4">
    <location>
        <position position="1"/>
    </location>
</feature>
<proteinExistence type="inferred from homology"/>
<evidence type="ECO:0000259" key="3">
    <source>
        <dbReference type="Pfam" id="PF05726"/>
    </source>
</evidence>
<accession>A0A382PTV9</accession>
<gene>
    <name evidence="4" type="ORF">METZ01_LOCUS329613</name>
</gene>
<dbReference type="Pfam" id="PF05726">
    <property type="entry name" value="Pirin_C"/>
    <property type="match status" value="1"/>
</dbReference>
<dbReference type="CDD" id="cd02247">
    <property type="entry name" value="cupin_pirin_C"/>
    <property type="match status" value="1"/>
</dbReference>
<dbReference type="Gene3D" id="2.60.120.10">
    <property type="entry name" value="Jelly Rolls"/>
    <property type="match status" value="2"/>
</dbReference>
<dbReference type="InterPro" id="IPR012093">
    <property type="entry name" value="Pirin"/>
</dbReference>
<reference evidence="4" key="1">
    <citation type="submission" date="2018-05" db="EMBL/GenBank/DDBJ databases">
        <authorList>
            <person name="Lanie J.A."/>
            <person name="Ng W.-L."/>
            <person name="Kazmierczak K.M."/>
            <person name="Andrzejewski T.M."/>
            <person name="Davidsen T.M."/>
            <person name="Wayne K.J."/>
            <person name="Tettelin H."/>
            <person name="Glass J.I."/>
            <person name="Rusch D."/>
            <person name="Podicherti R."/>
            <person name="Tsui H.-C.T."/>
            <person name="Winkler M.E."/>
        </authorList>
    </citation>
    <scope>NUCLEOTIDE SEQUENCE</scope>
</reference>